<proteinExistence type="predicted"/>
<evidence type="ECO:0000313" key="1">
    <source>
        <dbReference type="EMBL" id="KKN21303.1"/>
    </source>
</evidence>
<dbReference type="AlphaFoldDB" id="A0A0F9RVW2"/>
<dbReference type="EMBL" id="LAZR01003159">
    <property type="protein sequence ID" value="KKN21303.1"/>
    <property type="molecule type" value="Genomic_DNA"/>
</dbReference>
<accession>A0A0F9RVW2</accession>
<name>A0A0F9RVW2_9ZZZZ</name>
<comment type="caution">
    <text evidence="1">The sequence shown here is derived from an EMBL/GenBank/DDBJ whole genome shotgun (WGS) entry which is preliminary data.</text>
</comment>
<reference evidence="1" key="1">
    <citation type="journal article" date="2015" name="Nature">
        <title>Complex archaea that bridge the gap between prokaryotes and eukaryotes.</title>
        <authorList>
            <person name="Spang A."/>
            <person name="Saw J.H."/>
            <person name="Jorgensen S.L."/>
            <person name="Zaremba-Niedzwiedzka K."/>
            <person name="Martijn J."/>
            <person name="Lind A.E."/>
            <person name="van Eijk R."/>
            <person name="Schleper C."/>
            <person name="Guy L."/>
            <person name="Ettema T.J."/>
        </authorList>
    </citation>
    <scope>NUCLEOTIDE SEQUENCE</scope>
</reference>
<protein>
    <submittedName>
        <fullName evidence="1">Uncharacterized protein</fullName>
    </submittedName>
</protein>
<organism evidence="1">
    <name type="scientific">marine sediment metagenome</name>
    <dbReference type="NCBI Taxonomy" id="412755"/>
    <lineage>
        <taxon>unclassified sequences</taxon>
        <taxon>metagenomes</taxon>
        <taxon>ecological metagenomes</taxon>
    </lineage>
</organism>
<gene>
    <name evidence="1" type="ORF">LCGC14_0926810</name>
</gene>
<sequence>MTKKELLEIFVDTQKKYDPEFAHYEADKALIEFINDEEIKKAFNDMVKWYA</sequence>